<comment type="caution">
    <text evidence="1">The sequence shown here is derived from an EMBL/GenBank/DDBJ whole genome shotgun (WGS) entry which is preliminary data.</text>
</comment>
<gene>
    <name evidence="1" type="ORF">EYF80_026670</name>
</gene>
<dbReference type="Proteomes" id="UP000314294">
    <property type="component" value="Unassembled WGS sequence"/>
</dbReference>
<dbReference type="AlphaFoldDB" id="A0A4Z2HDS9"/>
<accession>A0A4Z2HDS9</accession>
<reference evidence="1 2" key="1">
    <citation type="submission" date="2019-03" db="EMBL/GenBank/DDBJ databases">
        <title>First draft genome of Liparis tanakae, snailfish: a comprehensive survey of snailfish specific genes.</title>
        <authorList>
            <person name="Kim W."/>
            <person name="Song I."/>
            <person name="Jeong J.-H."/>
            <person name="Kim D."/>
            <person name="Kim S."/>
            <person name="Ryu S."/>
            <person name="Song J.Y."/>
            <person name="Lee S.K."/>
        </authorList>
    </citation>
    <scope>NUCLEOTIDE SEQUENCE [LARGE SCALE GENOMIC DNA]</scope>
    <source>
        <tissue evidence="1">Muscle</tissue>
    </source>
</reference>
<evidence type="ECO:0000313" key="1">
    <source>
        <dbReference type="EMBL" id="TNN63054.1"/>
    </source>
</evidence>
<sequence length="179" mass="19295">MGDALYGTNQQQRGSHTVILGFDMTYCTSGNIQVHETDVVDLHPTPARASWMLGAFGATGAFINVKGCAAFDIVLRVALYGHPERVVSFVDLHAVSPVPRDLRPLARRLNENIFFGADAVAEVHVVVAFGAVVCGPASRAVDGDLRSNMAAHLQHCRSRCTHTCCIKIHLVTPGDPSIY</sequence>
<name>A0A4Z2HDS9_9TELE</name>
<keyword evidence="2" id="KW-1185">Reference proteome</keyword>
<proteinExistence type="predicted"/>
<protein>
    <submittedName>
        <fullName evidence="1">Uncharacterized protein</fullName>
    </submittedName>
</protein>
<evidence type="ECO:0000313" key="2">
    <source>
        <dbReference type="Proteomes" id="UP000314294"/>
    </source>
</evidence>
<dbReference type="EMBL" id="SRLO01000280">
    <property type="protein sequence ID" value="TNN63054.1"/>
    <property type="molecule type" value="Genomic_DNA"/>
</dbReference>
<organism evidence="1 2">
    <name type="scientific">Liparis tanakae</name>
    <name type="common">Tanaka's snailfish</name>
    <dbReference type="NCBI Taxonomy" id="230148"/>
    <lineage>
        <taxon>Eukaryota</taxon>
        <taxon>Metazoa</taxon>
        <taxon>Chordata</taxon>
        <taxon>Craniata</taxon>
        <taxon>Vertebrata</taxon>
        <taxon>Euteleostomi</taxon>
        <taxon>Actinopterygii</taxon>
        <taxon>Neopterygii</taxon>
        <taxon>Teleostei</taxon>
        <taxon>Neoteleostei</taxon>
        <taxon>Acanthomorphata</taxon>
        <taxon>Eupercaria</taxon>
        <taxon>Perciformes</taxon>
        <taxon>Cottioidei</taxon>
        <taxon>Cottales</taxon>
        <taxon>Liparidae</taxon>
        <taxon>Liparis</taxon>
    </lineage>
</organism>